<dbReference type="Proteomes" id="UP000009319">
    <property type="component" value="Unassembled WGS sequence"/>
</dbReference>
<dbReference type="HOGENOM" id="CLU_2685298_0_0_5"/>
<dbReference type="EMBL" id="CANI01000015">
    <property type="protein sequence ID" value="CCM75434.1"/>
    <property type="molecule type" value="Genomic_DNA"/>
</dbReference>
<accession>K0PZG2</accession>
<keyword evidence="2" id="KW-1185">Reference proteome</keyword>
<gene>
    <name evidence="1" type="ORF">BN77_2587</name>
</gene>
<comment type="caution">
    <text evidence="1">The sequence shown here is derived from an EMBL/GenBank/DDBJ whole genome shotgun (WGS) entry which is preliminary data.</text>
</comment>
<evidence type="ECO:0000313" key="2">
    <source>
        <dbReference type="Proteomes" id="UP000009319"/>
    </source>
</evidence>
<reference evidence="1 2" key="1">
    <citation type="journal article" date="2013" name="Genome Announc.">
        <title>Draft Genome Sequence of Rhizobium mesoamericanum STM3625, a Nitrogen-Fixing Symbiont of Mimosa pudica Isolated in French Guiana (South America).</title>
        <authorList>
            <person name="Moulin L."/>
            <person name="Mornico D."/>
            <person name="Melkonian R."/>
            <person name="Klonowska A."/>
        </authorList>
    </citation>
    <scope>NUCLEOTIDE SEQUENCE [LARGE SCALE GENOMIC DNA]</scope>
    <source>
        <strain evidence="1 2">STM3625</strain>
    </source>
</reference>
<sequence length="74" mass="8590">MSWRHLVELRCLVTLSGNRPLDAMVPREARMSERECLIDLARWMEKLQREIVSPGRSVDVSFFSGCSWGSLHRT</sequence>
<name>K0PZG2_9HYPH</name>
<dbReference type="AlphaFoldDB" id="K0PZG2"/>
<protein>
    <submittedName>
        <fullName evidence="1">Uncharacterized protein</fullName>
    </submittedName>
</protein>
<evidence type="ECO:0000313" key="1">
    <source>
        <dbReference type="EMBL" id="CCM75434.1"/>
    </source>
</evidence>
<organism evidence="1 2">
    <name type="scientific">Rhizobium mesoamericanum STM3625</name>
    <dbReference type="NCBI Taxonomy" id="1211777"/>
    <lineage>
        <taxon>Bacteria</taxon>
        <taxon>Pseudomonadati</taxon>
        <taxon>Pseudomonadota</taxon>
        <taxon>Alphaproteobacteria</taxon>
        <taxon>Hyphomicrobiales</taxon>
        <taxon>Rhizobiaceae</taxon>
        <taxon>Rhizobium/Agrobacterium group</taxon>
        <taxon>Rhizobium</taxon>
    </lineage>
</organism>
<proteinExistence type="predicted"/>